<keyword evidence="7 10" id="KW-0119">Carbohydrate metabolism</keyword>
<gene>
    <name evidence="11" type="primary">malQ</name>
    <name evidence="11" type="ORF">GOZ95_03860</name>
</gene>
<dbReference type="GO" id="GO:0005975">
    <property type="term" value="P:carbohydrate metabolic process"/>
    <property type="evidence" value="ECO:0007669"/>
    <property type="project" value="InterPro"/>
</dbReference>
<dbReference type="EC" id="2.4.1.25" evidence="3 10"/>
<dbReference type="SUPFAM" id="SSF51445">
    <property type="entry name" value="(Trans)glycosidases"/>
    <property type="match status" value="1"/>
</dbReference>
<keyword evidence="5 10" id="KW-0328">Glycosyltransferase</keyword>
<dbReference type="InterPro" id="IPR003385">
    <property type="entry name" value="Glyco_hydro_77"/>
</dbReference>
<evidence type="ECO:0000256" key="8">
    <source>
        <dbReference type="ARBA" id="ARBA00031423"/>
    </source>
</evidence>
<accession>A0AAE4W9X0</accession>
<dbReference type="GO" id="GO:0004134">
    <property type="term" value="F:4-alpha-glucanotransferase activity"/>
    <property type="evidence" value="ECO:0007669"/>
    <property type="project" value="UniProtKB-EC"/>
</dbReference>
<dbReference type="Proteomes" id="UP000436692">
    <property type="component" value="Unassembled WGS sequence"/>
</dbReference>
<proteinExistence type="inferred from homology"/>
<evidence type="ECO:0000313" key="12">
    <source>
        <dbReference type="Proteomes" id="UP000436692"/>
    </source>
</evidence>
<comment type="similarity">
    <text evidence="2 10">Belongs to the disproportionating enzyme family.</text>
</comment>
<evidence type="ECO:0000256" key="4">
    <source>
        <dbReference type="ARBA" id="ARBA00020295"/>
    </source>
</evidence>
<dbReference type="NCBIfam" id="TIGR00217">
    <property type="entry name" value="malQ"/>
    <property type="match status" value="1"/>
</dbReference>
<dbReference type="PANTHER" id="PTHR32438">
    <property type="entry name" value="4-ALPHA-GLUCANOTRANSFERASE DPE1, CHLOROPLASTIC/AMYLOPLASTIC"/>
    <property type="match status" value="1"/>
</dbReference>
<keyword evidence="6 10" id="KW-0808">Transferase</keyword>
<dbReference type="AlphaFoldDB" id="A0AAE4W9X0"/>
<dbReference type="Pfam" id="PF02446">
    <property type="entry name" value="Glyco_hydro_77"/>
    <property type="match status" value="1"/>
</dbReference>
<evidence type="ECO:0000256" key="7">
    <source>
        <dbReference type="ARBA" id="ARBA00023277"/>
    </source>
</evidence>
<evidence type="ECO:0000256" key="9">
    <source>
        <dbReference type="ARBA" id="ARBA00031501"/>
    </source>
</evidence>
<evidence type="ECO:0000256" key="6">
    <source>
        <dbReference type="ARBA" id="ARBA00022679"/>
    </source>
</evidence>
<evidence type="ECO:0000256" key="3">
    <source>
        <dbReference type="ARBA" id="ARBA00012560"/>
    </source>
</evidence>
<dbReference type="InterPro" id="IPR017853">
    <property type="entry name" value="GH"/>
</dbReference>
<dbReference type="PANTHER" id="PTHR32438:SF5">
    <property type="entry name" value="4-ALPHA-GLUCANOTRANSFERASE DPE1, CHLOROPLASTIC_AMYLOPLASTIC"/>
    <property type="match status" value="1"/>
</dbReference>
<name>A0AAE4W9X0_AGRVI</name>
<evidence type="ECO:0000313" key="11">
    <source>
        <dbReference type="EMBL" id="MUZ56594.1"/>
    </source>
</evidence>
<dbReference type="EMBL" id="WPHM01000002">
    <property type="protein sequence ID" value="MUZ56594.1"/>
    <property type="molecule type" value="Genomic_DNA"/>
</dbReference>
<dbReference type="Gene3D" id="3.20.20.80">
    <property type="entry name" value="Glycosidases"/>
    <property type="match status" value="1"/>
</dbReference>
<reference evidence="11 12" key="1">
    <citation type="submission" date="2019-12" db="EMBL/GenBank/DDBJ databases">
        <title>Whole-genome sequencing of Allorhizobium vitis.</title>
        <authorList>
            <person name="Gan H.M."/>
            <person name="Szegedi E."/>
            <person name="Burr T."/>
            <person name="Savka M.A."/>
        </authorList>
    </citation>
    <scope>NUCLEOTIDE SEQUENCE [LARGE SCALE GENOMIC DNA]</scope>
    <source>
        <strain evidence="11 12">CG989</strain>
    </source>
</reference>
<evidence type="ECO:0000256" key="5">
    <source>
        <dbReference type="ARBA" id="ARBA00022676"/>
    </source>
</evidence>
<evidence type="ECO:0000256" key="10">
    <source>
        <dbReference type="RuleBase" id="RU361207"/>
    </source>
</evidence>
<comment type="catalytic activity">
    <reaction evidence="1 10">
        <text>Transfers a segment of a (1-&gt;4)-alpha-D-glucan to a new position in an acceptor, which may be glucose or a (1-&gt;4)-alpha-D-glucan.</text>
        <dbReference type="EC" id="2.4.1.25"/>
    </reaction>
</comment>
<evidence type="ECO:0000256" key="2">
    <source>
        <dbReference type="ARBA" id="ARBA00005684"/>
    </source>
</evidence>
<sequence length="614" mass="68378">MDPIMTSIINRLAKRHGINLARPGIEQAEVPISDATKRRLLAALNVEAGEPGRSYLPDCLARDRVWGFSLQLYELRSVRNWGIGDFADLQSMVMLAANQGADFIGLNPLHAPFLADPARCSPYEPSNRRFLNPLYIAVDLVPGFHPNMADSETLEALRRSKLVDYKAVAGVKLEVLRRIWDGSRQLERNDDQDRADFRRFCDESGDALQNHALFETLSRFMSEGGHGAGWMSWPAEYQDIDHPSVRAFRSQNAEEIAFHVWLQWVAHRQLETVAAQACKAGLRIGLYLDLAVGEALDGSATWSEPDIYLRGASIGSPPDPWAVNGQDWRLAALQPALIAFSRRSPYRQMIDVAMRYAGAVRIDHAAAIQRLFLVPADRGPEEGAYVDYPAREIQGVIAEASVRNQCLVIGEDLGLVPSGLRQQMADANLLSYRILSYERDKRGFIAPEKYPALALACVSTHDHQTLAGWWRGADIEARAAHGMVPEASRRQEQADRIKERADLLLAFKSAGIVLQDHGAEQPDLHERVVAAHRLMAKTASMLVSVRLADLTDEENPTNIPGTSSSYPNWQPKLSVSCEDLTRFSLFNRIVEAMRQERPKSKFGSKNLAGEESGQ</sequence>
<evidence type="ECO:0000256" key="1">
    <source>
        <dbReference type="ARBA" id="ARBA00000439"/>
    </source>
</evidence>
<organism evidence="11 12">
    <name type="scientific">Agrobacterium vitis</name>
    <name type="common">Rhizobium vitis</name>
    <dbReference type="NCBI Taxonomy" id="373"/>
    <lineage>
        <taxon>Bacteria</taxon>
        <taxon>Pseudomonadati</taxon>
        <taxon>Pseudomonadota</taxon>
        <taxon>Alphaproteobacteria</taxon>
        <taxon>Hyphomicrobiales</taxon>
        <taxon>Rhizobiaceae</taxon>
        <taxon>Rhizobium/Agrobacterium group</taxon>
        <taxon>Agrobacterium</taxon>
    </lineage>
</organism>
<protein>
    <recommendedName>
        <fullName evidence="4 10">4-alpha-glucanotransferase</fullName>
        <ecNumber evidence="3 10">2.4.1.25</ecNumber>
    </recommendedName>
    <alternativeName>
        <fullName evidence="8 10">Amylomaltase</fullName>
    </alternativeName>
    <alternativeName>
        <fullName evidence="9 10">Disproportionating enzyme</fullName>
    </alternativeName>
</protein>
<comment type="caution">
    <text evidence="11">The sequence shown here is derived from an EMBL/GenBank/DDBJ whole genome shotgun (WGS) entry which is preliminary data.</text>
</comment>